<dbReference type="InterPro" id="IPR055180">
    <property type="entry name" value="HsdR_RecA-like_helicase_dom_2"/>
</dbReference>
<dbReference type="InterPro" id="IPR027417">
    <property type="entry name" value="P-loop_NTPase"/>
</dbReference>
<dbReference type="EC" id="3.1.21.3" evidence="2"/>
<dbReference type="Gene3D" id="3.90.1570.50">
    <property type="match status" value="1"/>
</dbReference>
<keyword evidence="3" id="KW-1185">Reference proteome</keyword>
<dbReference type="Proteomes" id="UP000075653">
    <property type="component" value="Unassembled WGS sequence"/>
</dbReference>
<dbReference type="PANTHER" id="PTHR42927">
    <property type="entry name" value="HELICASE SUPERFAMILY 1 AND 2 DOMAIN-CONTAINING PROTEIN"/>
    <property type="match status" value="1"/>
</dbReference>
<dbReference type="Pfam" id="PF04313">
    <property type="entry name" value="HSDR_N"/>
    <property type="match status" value="1"/>
</dbReference>
<comment type="caution">
    <text evidence="2">The sequence shown here is derived from an EMBL/GenBank/DDBJ whole genome shotgun (WGS) entry which is preliminary data.</text>
</comment>
<dbReference type="PANTHER" id="PTHR42927:SF1">
    <property type="entry name" value="HELICASE SUPERFAMILY 1 AND 2 DOMAIN-CONTAINING PROTEIN"/>
    <property type="match status" value="1"/>
</dbReference>
<dbReference type="STRING" id="1789004.FEMY_20210"/>
<accession>A0A149VWA8</accession>
<dbReference type="AlphaFoldDB" id="A0A149VWA8"/>
<protein>
    <submittedName>
        <fullName evidence="2">Type I restriction enzyme EcoR124II R protein</fullName>
        <ecNumber evidence="2">3.1.21.3</ecNumber>
    </submittedName>
</protein>
<feature type="domain" description="Helicase ATP-binding" evidence="1">
    <location>
        <begin position="287"/>
        <end position="529"/>
    </location>
</feature>
<reference evidence="2 3" key="1">
    <citation type="submission" date="2016-01" db="EMBL/GenBank/DDBJ databases">
        <title>Genome sequence of the acidophilic iron oxidising Ferrovum strain Z-31.</title>
        <authorList>
            <person name="Poehlein A."/>
            <person name="Ullrich S.R."/>
            <person name="Schloemann M."/>
            <person name="Muehling M."/>
            <person name="Daniel R."/>
        </authorList>
    </citation>
    <scope>NUCLEOTIDE SEQUENCE [LARGE SCALE GENOMIC DNA]</scope>
    <source>
        <strain evidence="2 3">Z-31</strain>
    </source>
</reference>
<dbReference type="RefSeq" id="WP_062188416.1">
    <property type="nucleotide sequence ID" value="NZ_LRRD01000058.1"/>
</dbReference>
<dbReference type="InterPro" id="IPR040980">
    <property type="entry name" value="SWI2_SNF2"/>
</dbReference>
<dbReference type="GO" id="GO:0003677">
    <property type="term" value="F:DNA binding"/>
    <property type="evidence" value="ECO:0007669"/>
    <property type="project" value="UniProtKB-KW"/>
</dbReference>
<dbReference type="InterPro" id="IPR007409">
    <property type="entry name" value="Restrct_endonuc_type1_HsdR_N"/>
</dbReference>
<dbReference type="Pfam" id="PF18766">
    <property type="entry name" value="SWI2_SNF2"/>
    <property type="match status" value="1"/>
</dbReference>
<sequence>MLPIHTEARFESEICADMAATGWLYTPPTASDVSPDAKLYDRMHALIPDDLQAWLEASQPDTWNKITKTHGAKALTEVMARLRKTLDDHGALHVLHNGFEMLGLRRPVEVAQFRPALAMNPDLQARYAANRLRVVRQVRYSLHNENCIDLVLFLNGLPVATVEIKTDYTQAVEDAEYQYKQDRNPKVSGKNAIEPLLSFPGGALVHFAVSNSEVRMTTVLKGMDTRFIPFNQGSNGAGESGGAGNPPNPMGYATDYLWKQVWEKDSWLEILGRYVVPERNEKKRLVRVVFPRYHQLDSTRKITQAVLANGPGEKYLIQHSAGSGKTHSIAWTANFLADLHDANNKKVFDSVIVVSDRTVLDDQLQDALTAHERTKGVVAYIKGEAGSKSKELTAALGGDKKIIACTLQTFPALFKKSRELADTQGKRFAVIADEAHSSQTNETASTLKFILSDCTAAELVEIEEISGEDVINEQLATNMQTKAAGKESGITFVAFTATPKERTIQLFGTRPDPTRLPDSDNIPRPFHVYSMRQAIEEKFILDVLQNYTSYKTAFQLAHAGKIKNQVVDESAAKSGIMGWVDLHGFNIAKHVEIVIEHFRNHVESLLGGQAKAMVVTASRLEAVRWQRAVQKYIQGKGYKINTLVAFSGEVVDLDVESISVTETSKSLNPMLGGKSIREAFSGKNGQRGDYALLLVANKFQTGFDEPLLCGMYVHKRLDGIAAVQTLSRLNRAYPGKDTTYVVDFRNDPQDILSAFKQYYETAELADVTDPHIIYELRAKLDALMYYTEDEVDAVARLRVLGGKQSELDAVLVPLVNRLLTKFHKAKEIFKAEIESSSEVAKSAKDTMDALLLFKADITTYVRLYGFLCQIFNYGNTDIEKRSIFFRLLGRLLTFDREMDTVDLSELALTHHTIKELGKQKLILGSGDPLEPTQGAGSGQVQDKHKEVLEAILRKVNDLFVGEISENDKLVYVNDVIKGKLLDCEILVRQAVNNTKEQFANSPDLDQQIMNAVMDALASFSSMSKQALESDKIRLELKEILLGPAGLYETLKIKGKSQQNSP</sequence>
<dbReference type="InterPro" id="IPR014001">
    <property type="entry name" value="Helicase_ATP-bd"/>
</dbReference>
<keyword evidence="2" id="KW-0378">Hydrolase</keyword>
<dbReference type="Pfam" id="PF22679">
    <property type="entry name" value="T1R_D3-like"/>
    <property type="match status" value="1"/>
</dbReference>
<name>A0A149VWA8_9PROT</name>
<dbReference type="SUPFAM" id="SSF52540">
    <property type="entry name" value="P-loop containing nucleoside triphosphate hydrolases"/>
    <property type="match status" value="1"/>
</dbReference>
<evidence type="ECO:0000313" key="3">
    <source>
        <dbReference type="Proteomes" id="UP000075653"/>
    </source>
</evidence>
<proteinExistence type="predicted"/>
<dbReference type="SMART" id="SM00487">
    <property type="entry name" value="DEXDc"/>
    <property type="match status" value="1"/>
</dbReference>
<gene>
    <name evidence="2" type="primary">hsdR</name>
    <name evidence="2" type="ORF">FEMY_20210</name>
</gene>
<dbReference type="EMBL" id="LRRD01000058">
    <property type="protein sequence ID" value="KXW57458.1"/>
    <property type="molecule type" value="Genomic_DNA"/>
</dbReference>
<dbReference type="PATRIC" id="fig|1789004.3.peg.2085"/>
<dbReference type="GO" id="GO:0009035">
    <property type="term" value="F:type I site-specific deoxyribonuclease activity"/>
    <property type="evidence" value="ECO:0007669"/>
    <property type="project" value="UniProtKB-EC"/>
</dbReference>
<dbReference type="GO" id="GO:0005524">
    <property type="term" value="F:ATP binding"/>
    <property type="evidence" value="ECO:0007669"/>
    <property type="project" value="UniProtKB-KW"/>
</dbReference>
<dbReference type="GO" id="GO:0009307">
    <property type="term" value="P:DNA restriction-modification system"/>
    <property type="evidence" value="ECO:0007669"/>
    <property type="project" value="UniProtKB-KW"/>
</dbReference>
<evidence type="ECO:0000259" key="1">
    <source>
        <dbReference type="SMART" id="SM00487"/>
    </source>
</evidence>
<organism evidence="2 3">
    <name type="scientific">Ferrovum myxofaciens</name>
    <dbReference type="NCBI Taxonomy" id="416213"/>
    <lineage>
        <taxon>Bacteria</taxon>
        <taxon>Pseudomonadati</taxon>
        <taxon>Pseudomonadota</taxon>
        <taxon>Betaproteobacteria</taxon>
        <taxon>Ferrovales</taxon>
        <taxon>Ferrovaceae</taxon>
        <taxon>Ferrovum</taxon>
    </lineage>
</organism>
<dbReference type="Gene3D" id="3.40.50.300">
    <property type="entry name" value="P-loop containing nucleotide triphosphate hydrolases"/>
    <property type="match status" value="2"/>
</dbReference>
<evidence type="ECO:0000313" key="2">
    <source>
        <dbReference type="EMBL" id="KXW57458.1"/>
    </source>
</evidence>